<dbReference type="AlphaFoldDB" id="A0AAQ1GM99"/>
<keyword evidence="1 2" id="KW-0812">Transmembrane</keyword>
<comment type="caution">
    <text evidence="2">The sequence shown here is derived from an EMBL/GenBank/DDBJ whole genome shotgun (WGS) entry which is preliminary data.</text>
</comment>
<feature type="transmembrane region" description="Helical" evidence="1">
    <location>
        <begin position="152"/>
        <end position="173"/>
    </location>
</feature>
<feature type="transmembrane region" description="Helical" evidence="1">
    <location>
        <begin position="338"/>
        <end position="355"/>
    </location>
</feature>
<feature type="transmembrane region" description="Helical" evidence="1">
    <location>
        <begin position="266"/>
        <end position="290"/>
    </location>
</feature>
<reference evidence="2 3" key="1">
    <citation type="submission" date="2016-10" db="EMBL/GenBank/DDBJ databases">
        <authorList>
            <person name="Varghese N."/>
            <person name="Submissions S."/>
        </authorList>
    </citation>
    <scope>NUCLEOTIDE SEQUENCE [LARGE SCALE GENOMIC DNA]</scope>
    <source>
        <strain evidence="2 3">LMG 22274</strain>
    </source>
</reference>
<feature type="transmembrane region" description="Helical" evidence="1">
    <location>
        <begin position="20"/>
        <end position="48"/>
    </location>
</feature>
<keyword evidence="1" id="KW-1133">Transmembrane helix</keyword>
<organism evidence="2 3">
    <name type="scientific">Paraburkholderia tropica</name>
    <dbReference type="NCBI Taxonomy" id="92647"/>
    <lineage>
        <taxon>Bacteria</taxon>
        <taxon>Pseudomonadati</taxon>
        <taxon>Pseudomonadota</taxon>
        <taxon>Betaproteobacteria</taxon>
        <taxon>Burkholderiales</taxon>
        <taxon>Burkholderiaceae</taxon>
        <taxon>Paraburkholderia</taxon>
    </lineage>
</organism>
<feature type="transmembrane region" description="Helical" evidence="1">
    <location>
        <begin position="55"/>
        <end position="74"/>
    </location>
</feature>
<proteinExistence type="predicted"/>
<feature type="transmembrane region" description="Helical" evidence="1">
    <location>
        <begin position="194"/>
        <end position="219"/>
    </location>
</feature>
<keyword evidence="1" id="KW-0472">Membrane</keyword>
<feature type="transmembrane region" description="Helical" evidence="1">
    <location>
        <begin position="361"/>
        <end position="378"/>
    </location>
</feature>
<name>A0AAQ1GM99_9BURK</name>
<dbReference type="InterPro" id="IPR049458">
    <property type="entry name" value="EpsG-like"/>
</dbReference>
<dbReference type="Proteomes" id="UP000183529">
    <property type="component" value="Unassembled WGS sequence"/>
</dbReference>
<evidence type="ECO:0000256" key="1">
    <source>
        <dbReference type="SAM" id="Phobius"/>
    </source>
</evidence>
<protein>
    <submittedName>
        <fullName evidence="2">Transmembrane protein EpsG</fullName>
    </submittedName>
</protein>
<feature type="transmembrane region" description="Helical" evidence="1">
    <location>
        <begin position="225"/>
        <end position="245"/>
    </location>
</feature>
<evidence type="ECO:0000313" key="3">
    <source>
        <dbReference type="Proteomes" id="UP000183529"/>
    </source>
</evidence>
<gene>
    <name evidence="2" type="ORF">SAMN05216550_120131</name>
</gene>
<evidence type="ECO:0000313" key="2">
    <source>
        <dbReference type="EMBL" id="SEK11596.1"/>
    </source>
</evidence>
<dbReference type="Pfam" id="PF14897">
    <property type="entry name" value="EpsG"/>
    <property type="match status" value="1"/>
</dbReference>
<feature type="transmembrane region" description="Helical" evidence="1">
    <location>
        <begin position="310"/>
        <end position="331"/>
    </location>
</feature>
<feature type="transmembrane region" description="Helical" evidence="1">
    <location>
        <begin position="125"/>
        <end position="146"/>
    </location>
</feature>
<dbReference type="EMBL" id="FNZM01000020">
    <property type="protein sequence ID" value="SEK11596.1"/>
    <property type="molecule type" value="Genomic_DNA"/>
</dbReference>
<sequence length="409" mass="46188">MLDYRLIDCAWSRQSIRWCFLISILSVFLTFPFLTLCLILSILVLLSAKYESGRVANLSFCLLSAVVLAPLIATKLPLDRLGNDKAQYLSFMNIMGASGVREFLKVQPELLSFSAIFLAWKIAGPTDVAFFLLFVVFFLLALLAVWRADYRAVPLFLIITLASSAFYSSYGNVIRQAMAFPFIFLLAQEKKRKYMLMFAFLATIAHIPSLMVTMPYVLYRFFGRLVIWPIGVLSGIIFIFSKFFVQGLSVLGGDGGGYLSKKAEIYTNWNSFSVIGVVIMTLAIALVNNIVWKRVLGSHKFDDESIGRGLVYQLLCFSNFCLFPIFATLSLSKVVERVYIYFFVISIFYLSVAIPKIRSDMWKFVACLAIVAYSAFGISKNLLAQDLLYGGQTDKYVTGNLIEIYEFVF</sequence>
<accession>A0AAQ1GM99</accession>